<feature type="region of interest" description="Disordered" evidence="8">
    <location>
        <begin position="250"/>
        <end position="273"/>
    </location>
</feature>
<dbReference type="InterPro" id="IPR027417">
    <property type="entry name" value="P-loop_NTPase"/>
</dbReference>
<dbReference type="InterPro" id="IPR050086">
    <property type="entry name" value="MetN_ABC_transporter-like"/>
</dbReference>
<dbReference type="SMART" id="SM00382">
    <property type="entry name" value="AAA"/>
    <property type="match status" value="1"/>
</dbReference>
<dbReference type="FunFam" id="3.40.50.300:FF:000032">
    <property type="entry name" value="Export ABC transporter ATP-binding protein"/>
    <property type="match status" value="1"/>
</dbReference>
<dbReference type="Gene3D" id="3.40.50.300">
    <property type="entry name" value="P-loop containing nucleotide triphosphate hydrolases"/>
    <property type="match status" value="1"/>
</dbReference>
<dbReference type="CDD" id="cd03258">
    <property type="entry name" value="ABC_MetN_methionine_transporter"/>
    <property type="match status" value="1"/>
</dbReference>
<keyword evidence="5" id="KW-1278">Translocase</keyword>
<keyword evidence="3" id="KW-0547">Nucleotide-binding</keyword>
<dbReference type="GO" id="GO:0098796">
    <property type="term" value="C:membrane protein complex"/>
    <property type="evidence" value="ECO:0007669"/>
    <property type="project" value="UniProtKB-ARBA"/>
</dbReference>
<dbReference type="RefSeq" id="WP_188354652.1">
    <property type="nucleotide sequence ID" value="NZ_BMDH01000001.1"/>
</dbReference>
<evidence type="ECO:0000256" key="5">
    <source>
        <dbReference type="ARBA" id="ARBA00022967"/>
    </source>
</evidence>
<keyword evidence="2" id="KW-1003">Cell membrane</keyword>
<evidence type="ECO:0000256" key="4">
    <source>
        <dbReference type="ARBA" id="ARBA00022840"/>
    </source>
</evidence>
<protein>
    <submittedName>
        <fullName evidence="10">ABC transporter ATP-binding protein</fullName>
    </submittedName>
</protein>
<dbReference type="PROSITE" id="PS00211">
    <property type="entry name" value="ABC_TRANSPORTER_1"/>
    <property type="match status" value="1"/>
</dbReference>
<dbReference type="PANTHER" id="PTHR43166:SF30">
    <property type="entry name" value="METHIONINE IMPORT ATP-BINDING PROTEIN METN"/>
    <property type="match status" value="1"/>
</dbReference>
<dbReference type="GO" id="GO:0005524">
    <property type="term" value="F:ATP binding"/>
    <property type="evidence" value="ECO:0007669"/>
    <property type="project" value="UniProtKB-KW"/>
</dbReference>
<dbReference type="AlphaFoldDB" id="A0A8J3AFB3"/>
<dbReference type="PANTHER" id="PTHR43166">
    <property type="entry name" value="AMINO ACID IMPORT ATP-BINDING PROTEIN"/>
    <property type="match status" value="1"/>
</dbReference>
<evidence type="ECO:0000256" key="7">
    <source>
        <dbReference type="ARBA" id="ARBA00023136"/>
    </source>
</evidence>
<accession>A0A8J3AFB3</accession>
<keyword evidence="4 10" id="KW-0067">ATP-binding</keyword>
<dbReference type="SUPFAM" id="SSF52540">
    <property type="entry name" value="P-loop containing nucleoside triphosphate hydrolases"/>
    <property type="match status" value="1"/>
</dbReference>
<dbReference type="Pfam" id="PF00005">
    <property type="entry name" value="ABC_tran"/>
    <property type="match status" value="1"/>
</dbReference>
<evidence type="ECO:0000313" key="11">
    <source>
        <dbReference type="Proteomes" id="UP000619536"/>
    </source>
</evidence>
<organism evidence="10 11">
    <name type="scientific">Galliscardovia ingluviei</name>
    <dbReference type="NCBI Taxonomy" id="1769422"/>
    <lineage>
        <taxon>Bacteria</taxon>
        <taxon>Bacillati</taxon>
        <taxon>Actinomycetota</taxon>
        <taxon>Actinomycetes</taxon>
        <taxon>Bifidobacteriales</taxon>
        <taxon>Bifidobacteriaceae</taxon>
        <taxon>Galliscardovia</taxon>
    </lineage>
</organism>
<gene>
    <name evidence="10" type="ORF">GCM10007377_05060</name>
</gene>
<reference evidence="10" key="1">
    <citation type="journal article" date="2014" name="Int. J. Syst. Evol. Microbiol.">
        <title>Complete genome sequence of Corynebacterium casei LMG S-19264T (=DSM 44701T), isolated from a smear-ripened cheese.</title>
        <authorList>
            <consortium name="US DOE Joint Genome Institute (JGI-PGF)"/>
            <person name="Walter F."/>
            <person name="Albersmeier A."/>
            <person name="Kalinowski J."/>
            <person name="Ruckert C."/>
        </authorList>
    </citation>
    <scope>NUCLEOTIDE SEQUENCE</scope>
    <source>
        <strain evidence="10">CCM 8606</strain>
    </source>
</reference>
<comment type="caution">
    <text evidence="10">The sequence shown here is derived from an EMBL/GenBank/DDBJ whole genome shotgun (WGS) entry which is preliminary data.</text>
</comment>
<keyword evidence="6" id="KW-0029">Amino-acid transport</keyword>
<evidence type="ECO:0000256" key="2">
    <source>
        <dbReference type="ARBA" id="ARBA00022475"/>
    </source>
</evidence>
<dbReference type="PROSITE" id="PS50893">
    <property type="entry name" value="ABC_TRANSPORTER_2"/>
    <property type="match status" value="1"/>
</dbReference>
<dbReference type="InterPro" id="IPR017871">
    <property type="entry name" value="ABC_transporter-like_CS"/>
</dbReference>
<dbReference type="GO" id="GO:0022857">
    <property type="term" value="F:transmembrane transporter activity"/>
    <property type="evidence" value="ECO:0007669"/>
    <property type="project" value="UniProtKB-ARBA"/>
</dbReference>
<evidence type="ECO:0000256" key="1">
    <source>
        <dbReference type="ARBA" id="ARBA00022448"/>
    </source>
</evidence>
<proteinExistence type="predicted"/>
<feature type="domain" description="ABC transporter" evidence="9">
    <location>
        <begin position="2"/>
        <end position="241"/>
    </location>
</feature>
<evidence type="ECO:0000256" key="6">
    <source>
        <dbReference type="ARBA" id="ARBA00022970"/>
    </source>
</evidence>
<evidence type="ECO:0000256" key="3">
    <source>
        <dbReference type="ARBA" id="ARBA00022741"/>
    </source>
</evidence>
<dbReference type="GO" id="GO:0006865">
    <property type="term" value="P:amino acid transport"/>
    <property type="evidence" value="ECO:0007669"/>
    <property type="project" value="UniProtKB-KW"/>
</dbReference>
<evidence type="ECO:0000256" key="8">
    <source>
        <dbReference type="SAM" id="MobiDB-lite"/>
    </source>
</evidence>
<dbReference type="InterPro" id="IPR003439">
    <property type="entry name" value="ABC_transporter-like_ATP-bd"/>
</dbReference>
<keyword evidence="11" id="KW-1185">Reference proteome</keyword>
<sequence length="273" mass="29743">MIELRNVGKRYGNGPASHEALRNINISIHDGEVFGVLGSSGAGKSTLVRCINLLERPTSGQVLINGVDVTNTHGKELAQLRSHIGMIFQNFSLFQQRTAIENVQFPLEVAHMPRKERVQRAEHLLELVGLQGLEQRYPAQLSGGQQQRVAIARALATDPTIMLCDEATSALDSTSTAQVLDLLQHINRTTGVTMVVITHSLQVARALCDRVAVIDGGSIVEQGPTEALFAHPTSETLRTLLDHEHMRKDYTATPSAKASESTKQSANNLGETR</sequence>
<reference evidence="10" key="2">
    <citation type="submission" date="2020-09" db="EMBL/GenBank/DDBJ databases">
        <authorList>
            <person name="Sun Q."/>
            <person name="Sedlacek I."/>
        </authorList>
    </citation>
    <scope>NUCLEOTIDE SEQUENCE</scope>
    <source>
        <strain evidence="10">CCM 8606</strain>
    </source>
</reference>
<dbReference type="Proteomes" id="UP000619536">
    <property type="component" value="Unassembled WGS sequence"/>
</dbReference>
<keyword evidence="7" id="KW-0472">Membrane</keyword>
<name>A0A8J3AFB3_9BIFI</name>
<dbReference type="EMBL" id="BMDH01000001">
    <property type="protein sequence ID" value="GGI13258.1"/>
    <property type="molecule type" value="Genomic_DNA"/>
</dbReference>
<feature type="compositionally biased region" description="Polar residues" evidence="8">
    <location>
        <begin position="252"/>
        <end position="273"/>
    </location>
</feature>
<evidence type="ECO:0000259" key="9">
    <source>
        <dbReference type="PROSITE" id="PS50893"/>
    </source>
</evidence>
<dbReference type="InterPro" id="IPR003593">
    <property type="entry name" value="AAA+_ATPase"/>
</dbReference>
<dbReference type="InterPro" id="IPR041701">
    <property type="entry name" value="MetN_ABC"/>
</dbReference>
<evidence type="ECO:0000313" key="10">
    <source>
        <dbReference type="EMBL" id="GGI13258.1"/>
    </source>
</evidence>
<dbReference type="GO" id="GO:0016887">
    <property type="term" value="F:ATP hydrolysis activity"/>
    <property type="evidence" value="ECO:0007669"/>
    <property type="project" value="InterPro"/>
</dbReference>
<keyword evidence="1" id="KW-0813">Transport</keyword>